<gene>
    <name evidence="2" type="ORF">BBD32_12650</name>
</gene>
<dbReference type="EMBL" id="CP016374">
    <property type="protein sequence ID" value="AQX02246.1"/>
    <property type="molecule type" value="Genomic_DNA"/>
</dbReference>
<dbReference type="Proteomes" id="UP000190848">
    <property type="component" value="Chromosome"/>
</dbReference>
<protein>
    <recommendedName>
        <fullName evidence="4">Fibrobacter succinogenes major paralogous domain-containing protein</fullName>
    </recommendedName>
</protein>
<evidence type="ECO:0000256" key="1">
    <source>
        <dbReference type="SAM" id="MobiDB-lite"/>
    </source>
</evidence>
<evidence type="ECO:0008006" key="4">
    <source>
        <dbReference type="Google" id="ProtNLM"/>
    </source>
</evidence>
<evidence type="ECO:0000313" key="3">
    <source>
        <dbReference type="Proteomes" id="UP000190848"/>
    </source>
</evidence>
<organism evidence="2 3">
    <name type="scientific">Elizabethkingia anophelis</name>
    <dbReference type="NCBI Taxonomy" id="1117645"/>
    <lineage>
        <taxon>Bacteria</taxon>
        <taxon>Pseudomonadati</taxon>
        <taxon>Bacteroidota</taxon>
        <taxon>Flavobacteriia</taxon>
        <taxon>Flavobacteriales</taxon>
        <taxon>Weeksellaceae</taxon>
        <taxon>Elizabethkingia</taxon>
    </lineage>
</organism>
<dbReference type="RefSeq" id="WP_078396310.1">
    <property type="nucleotide sequence ID" value="NZ_CP016374.1"/>
</dbReference>
<name>A0AAU8UVG8_9FLAO</name>
<evidence type="ECO:0000313" key="2">
    <source>
        <dbReference type="EMBL" id="AQX02246.1"/>
    </source>
</evidence>
<feature type="region of interest" description="Disordered" evidence="1">
    <location>
        <begin position="1"/>
        <end position="55"/>
    </location>
</feature>
<accession>A0AAU8UVG8</accession>
<proteinExistence type="predicted"/>
<feature type="compositionally biased region" description="Polar residues" evidence="1">
    <location>
        <begin position="12"/>
        <end position="55"/>
    </location>
</feature>
<dbReference type="AlphaFoldDB" id="A0AAU8UVG8"/>
<sequence>MREIHGAKYQWGTATPANGASNNRFLTQADDQSQNGTPSRGWSSTPLTAGWTSSGGPNNPCVGGFHVPTEAEWQAVINNNTMRRVGTWVNSVTNYGSGVYFSANGSERLFLPSVGSRRNDPTGPLGSLDRRGAIGRYWTSSFTRDIADPELFPVYLALTQSGYLLASNLHAGTLGAAVGCISN</sequence>
<reference evidence="2 3" key="1">
    <citation type="submission" date="2016-07" db="EMBL/GenBank/DDBJ databases">
        <title>Revisiting the taxonomy of the Elizabethkingia Genus using Whole-Genome Sequencing, Optical Mapping, and MALDI-TOF, along with proposal of three novel Elizabethkingia species: Elizabethkingia bruuniana sp. nov., Elizabethkingia ursingii sp. nov., and Elizabethkingia occulta sp. nov.</title>
        <authorList>
            <person name="Nicholson A.C."/>
        </authorList>
    </citation>
    <scope>NUCLEOTIDE SEQUENCE [LARGE SCALE GENOMIC DNA]</scope>
    <source>
        <strain evidence="2 3">F3201</strain>
    </source>
</reference>